<organism evidence="2 3">
    <name type="scientific">Paragonimus skrjabini miyazakii</name>
    <dbReference type="NCBI Taxonomy" id="59628"/>
    <lineage>
        <taxon>Eukaryota</taxon>
        <taxon>Metazoa</taxon>
        <taxon>Spiralia</taxon>
        <taxon>Lophotrochozoa</taxon>
        <taxon>Platyhelminthes</taxon>
        <taxon>Trematoda</taxon>
        <taxon>Digenea</taxon>
        <taxon>Plagiorchiida</taxon>
        <taxon>Troglotremata</taxon>
        <taxon>Troglotrematidae</taxon>
        <taxon>Paragonimus</taxon>
    </lineage>
</organism>
<dbReference type="EMBL" id="JTDE01002144">
    <property type="protein sequence ID" value="KAF7257796.1"/>
    <property type="molecule type" value="Genomic_DNA"/>
</dbReference>
<reference evidence="2" key="1">
    <citation type="submission" date="2019-07" db="EMBL/GenBank/DDBJ databases">
        <title>Annotation for the trematode Paragonimus miyazaki's.</title>
        <authorList>
            <person name="Choi Y.-J."/>
        </authorList>
    </citation>
    <scope>NUCLEOTIDE SEQUENCE</scope>
    <source>
        <strain evidence="2">Japan</strain>
    </source>
</reference>
<feature type="transmembrane region" description="Helical" evidence="1">
    <location>
        <begin position="51"/>
        <end position="71"/>
    </location>
</feature>
<dbReference type="AlphaFoldDB" id="A0A8S9YWQ5"/>
<proteinExistence type="predicted"/>
<accession>A0A8S9YWQ5</accession>
<evidence type="ECO:0000256" key="1">
    <source>
        <dbReference type="SAM" id="Phobius"/>
    </source>
</evidence>
<evidence type="ECO:0000313" key="3">
    <source>
        <dbReference type="Proteomes" id="UP000822476"/>
    </source>
</evidence>
<keyword evidence="3" id="KW-1185">Reference proteome</keyword>
<comment type="caution">
    <text evidence="2">The sequence shown here is derived from an EMBL/GenBank/DDBJ whole genome shotgun (WGS) entry which is preliminary data.</text>
</comment>
<sequence>MVGILPYSSEMAWWTFRCTHSGRLDLRGPSSSRYRRCAQHESTFVPFAIEKYLTCYLIIELSIPFFAFVFLRYSHAFSQITTEIHFWTVSLKHVNFLLSHRWKAFYKPAPQLYLHMIGQFVEPAKGKET</sequence>
<evidence type="ECO:0000313" key="2">
    <source>
        <dbReference type="EMBL" id="KAF7257796.1"/>
    </source>
</evidence>
<keyword evidence="1" id="KW-0472">Membrane</keyword>
<keyword evidence="1" id="KW-0812">Transmembrane</keyword>
<gene>
    <name evidence="2" type="ORF">EG68_04801</name>
</gene>
<dbReference type="Proteomes" id="UP000822476">
    <property type="component" value="Unassembled WGS sequence"/>
</dbReference>
<protein>
    <submittedName>
        <fullName evidence="2">Uncharacterized protein</fullName>
    </submittedName>
</protein>
<name>A0A8S9YWQ5_9TREM</name>
<keyword evidence="1" id="KW-1133">Transmembrane helix</keyword>